<keyword evidence="2" id="KW-1185">Reference proteome</keyword>
<evidence type="ECO:0000313" key="1">
    <source>
        <dbReference type="EMBL" id="KAG4305177.1"/>
    </source>
</evidence>
<reference evidence="1 2" key="1">
    <citation type="journal article" date="2021" name="Commun. Biol.">
        <title>Genomic insights into the host specific adaptation of the Pneumocystis genus.</title>
        <authorList>
            <person name="Cisse O.H."/>
            <person name="Ma L."/>
            <person name="Dekker J.P."/>
            <person name="Khil P.P."/>
            <person name="Youn J.-H."/>
            <person name="Brenchley J.M."/>
            <person name="Blair R."/>
            <person name="Pahar B."/>
            <person name="Chabe M."/>
            <person name="Van Rompay K.K.A."/>
            <person name="Keesler R."/>
            <person name="Sukura A."/>
            <person name="Hirsch V."/>
            <person name="Kutty G."/>
            <person name="Liu Y."/>
            <person name="Peng L."/>
            <person name="Chen J."/>
            <person name="Song J."/>
            <person name="Weissenbacher-Lang C."/>
            <person name="Xu J."/>
            <person name="Upham N.S."/>
            <person name="Stajich J.E."/>
            <person name="Cuomo C.A."/>
            <person name="Cushion M.T."/>
            <person name="Kovacs J.A."/>
        </authorList>
    </citation>
    <scope>NUCLEOTIDE SEQUENCE [LARGE SCALE GENOMIC DNA]</scope>
    <source>
        <strain evidence="1 2">RABM</strain>
    </source>
</reference>
<comment type="caution">
    <text evidence="1">The sequence shown here is derived from an EMBL/GenBank/DDBJ whole genome shotgun (WGS) entry which is preliminary data.</text>
</comment>
<organism evidence="1 2">
    <name type="scientific">Pneumocystis oryctolagi</name>
    <dbReference type="NCBI Taxonomy" id="42067"/>
    <lineage>
        <taxon>Eukaryota</taxon>
        <taxon>Fungi</taxon>
        <taxon>Dikarya</taxon>
        <taxon>Ascomycota</taxon>
        <taxon>Taphrinomycotina</taxon>
        <taxon>Pneumocystomycetes</taxon>
        <taxon>Pneumocystaceae</taxon>
        <taxon>Pneumocystis</taxon>
    </lineage>
</organism>
<accession>A0ACB7CBQ3</accession>
<gene>
    <name evidence="1" type="ORF">PORY_001347</name>
</gene>
<dbReference type="EMBL" id="JABTEG010000004">
    <property type="protein sequence ID" value="KAG4305177.1"/>
    <property type="molecule type" value="Genomic_DNA"/>
</dbReference>
<name>A0ACB7CBQ3_9ASCO</name>
<sequence length="325" mass="37576">MNEHIKFIESHAENACRVLLKHVQSVEKKKEKNRNPDILTLNKSDLRFSLSVWVIMSTKTFIVDKKKLKPSKIMLKHPIIDPDSECCLIVKDPQRFYKDLVTSAKLNKRITKVIGVSKLRKKFKSYEQRRALRDSYDLFLADDRVIHLLPNLLGKTFYEKKRQPIPIDLATKCTPEHLLKEVEKAYSSTYLHLSPGTCTGVKCGAICQTPKQIAENIQIITSTLAEKFVKDGWKGIKGFHIKTNESIAIPIWLSENVFDPDIDKIKETSLIATDQNKKRKISSLDKEDSERNEDTENDQLSQNIQQKKRHKILLNNLKKKQNTKK</sequence>
<protein>
    <submittedName>
        <fullName evidence="1">Uncharacterized protein</fullName>
    </submittedName>
</protein>
<evidence type="ECO:0000313" key="2">
    <source>
        <dbReference type="Proteomes" id="UP000768646"/>
    </source>
</evidence>
<dbReference type="Proteomes" id="UP000768646">
    <property type="component" value="Unassembled WGS sequence"/>
</dbReference>
<proteinExistence type="predicted"/>